<protein>
    <submittedName>
        <fullName evidence="1">Uncharacterized protein</fullName>
    </submittedName>
</protein>
<organism evidence="1 2">
    <name type="scientific">Allacma fusca</name>
    <dbReference type="NCBI Taxonomy" id="39272"/>
    <lineage>
        <taxon>Eukaryota</taxon>
        <taxon>Metazoa</taxon>
        <taxon>Ecdysozoa</taxon>
        <taxon>Arthropoda</taxon>
        <taxon>Hexapoda</taxon>
        <taxon>Collembola</taxon>
        <taxon>Symphypleona</taxon>
        <taxon>Sminthuridae</taxon>
        <taxon>Allacma</taxon>
    </lineage>
</organism>
<dbReference type="Proteomes" id="UP000708208">
    <property type="component" value="Unassembled WGS sequence"/>
</dbReference>
<keyword evidence="2" id="KW-1185">Reference proteome</keyword>
<evidence type="ECO:0000313" key="2">
    <source>
        <dbReference type="Proteomes" id="UP000708208"/>
    </source>
</evidence>
<evidence type="ECO:0000313" key="1">
    <source>
        <dbReference type="EMBL" id="CAG7832081.1"/>
    </source>
</evidence>
<name>A0A8J2Q3L9_9HEXA</name>
<sequence>FYKTLENIQKNERDIRIEDYNVTHELMCSNLSL</sequence>
<proteinExistence type="predicted"/>
<dbReference type="AlphaFoldDB" id="A0A8J2Q3L9"/>
<reference evidence="1" key="1">
    <citation type="submission" date="2021-06" db="EMBL/GenBank/DDBJ databases">
        <authorList>
            <person name="Hodson N. C."/>
            <person name="Mongue J. A."/>
            <person name="Jaron S. K."/>
        </authorList>
    </citation>
    <scope>NUCLEOTIDE SEQUENCE</scope>
</reference>
<comment type="caution">
    <text evidence="1">The sequence shown here is derived from an EMBL/GenBank/DDBJ whole genome shotgun (WGS) entry which is preliminary data.</text>
</comment>
<gene>
    <name evidence="1" type="ORF">AFUS01_LOCUS41788</name>
</gene>
<dbReference type="EMBL" id="CAJVCH010563417">
    <property type="protein sequence ID" value="CAG7832081.1"/>
    <property type="molecule type" value="Genomic_DNA"/>
</dbReference>
<accession>A0A8J2Q3L9</accession>
<feature type="non-terminal residue" evidence="1">
    <location>
        <position position="1"/>
    </location>
</feature>